<evidence type="ECO:0000313" key="2">
    <source>
        <dbReference type="EMBL" id="RDU60511.1"/>
    </source>
</evidence>
<dbReference type="AlphaFoldDB" id="A0A3D8I7K7"/>
<name>A0A3D8I7K7_9HELI</name>
<reference evidence="2 3" key="1">
    <citation type="submission" date="2018-04" db="EMBL/GenBank/DDBJ databases">
        <title>Novel Campyloabacter and Helicobacter Species and Strains.</title>
        <authorList>
            <person name="Mannion A.J."/>
            <person name="Shen Z."/>
            <person name="Fox J.G."/>
        </authorList>
    </citation>
    <scope>NUCLEOTIDE SEQUENCE [LARGE SCALE GENOMIC DNA]</scope>
    <source>
        <strain evidence="2 3">MIT 98-6070</strain>
    </source>
</reference>
<proteinExistence type="predicted"/>
<sequence length="73" mass="8856">MFLVQDYNHFSQNKSSYLPIFGHFLLFYFPLYKDKYELKVIHNTSCIFSHKYKTLNAISFFFITLLHKPIQTQ</sequence>
<keyword evidence="3" id="KW-1185">Reference proteome</keyword>
<organism evidence="2 3">
    <name type="scientific">Helicobacter marmotae</name>
    <dbReference type="NCBI Taxonomy" id="152490"/>
    <lineage>
        <taxon>Bacteria</taxon>
        <taxon>Pseudomonadati</taxon>
        <taxon>Campylobacterota</taxon>
        <taxon>Epsilonproteobacteria</taxon>
        <taxon>Campylobacterales</taxon>
        <taxon>Helicobacteraceae</taxon>
        <taxon>Helicobacter</taxon>
    </lineage>
</organism>
<keyword evidence="1" id="KW-1133">Transmembrane helix</keyword>
<dbReference type="Proteomes" id="UP000256599">
    <property type="component" value="Unassembled WGS sequence"/>
</dbReference>
<keyword evidence="1" id="KW-0472">Membrane</keyword>
<comment type="caution">
    <text evidence="2">The sequence shown here is derived from an EMBL/GenBank/DDBJ whole genome shotgun (WGS) entry which is preliminary data.</text>
</comment>
<accession>A0A3D8I7K7</accession>
<evidence type="ECO:0000256" key="1">
    <source>
        <dbReference type="SAM" id="Phobius"/>
    </source>
</evidence>
<keyword evidence="1" id="KW-0812">Transmembrane</keyword>
<evidence type="ECO:0000313" key="3">
    <source>
        <dbReference type="Proteomes" id="UP000256599"/>
    </source>
</evidence>
<feature type="transmembrane region" description="Helical" evidence="1">
    <location>
        <begin position="16"/>
        <end position="32"/>
    </location>
</feature>
<dbReference type="EMBL" id="NXLR01000003">
    <property type="protein sequence ID" value="RDU60511.1"/>
    <property type="molecule type" value="Genomic_DNA"/>
</dbReference>
<protein>
    <submittedName>
        <fullName evidence="2">Uncharacterized protein</fullName>
    </submittedName>
</protein>
<gene>
    <name evidence="2" type="ORF">CQA63_02885</name>
</gene>